<dbReference type="HOGENOM" id="CLU_108204_0_0_1"/>
<dbReference type="GO" id="GO:0016020">
    <property type="term" value="C:membrane"/>
    <property type="evidence" value="ECO:0007669"/>
    <property type="project" value="UniProtKB-SubCell"/>
</dbReference>
<comment type="subcellular location">
    <subcellularLocation>
        <location evidence="1">Membrane</location>
    </subcellularLocation>
</comment>
<evidence type="ECO:0000313" key="5">
    <source>
        <dbReference type="EMBL" id="BAC20125.1"/>
    </source>
</evidence>
<keyword evidence="2 4" id="KW-0472">Membrane</keyword>
<evidence type="ECO:0000313" key="7">
    <source>
        <dbReference type="Proteomes" id="UP000000763"/>
    </source>
</evidence>
<evidence type="ECO:0000256" key="2">
    <source>
        <dbReference type="ARBA" id="ARBA00023136"/>
    </source>
</evidence>
<feature type="compositionally biased region" description="Basic and acidic residues" evidence="3">
    <location>
        <begin position="96"/>
        <end position="105"/>
    </location>
</feature>
<feature type="region of interest" description="Disordered" evidence="3">
    <location>
        <begin position="79"/>
        <end position="129"/>
    </location>
</feature>
<feature type="region of interest" description="Disordered" evidence="3">
    <location>
        <begin position="158"/>
        <end position="182"/>
    </location>
</feature>
<protein>
    <recommendedName>
        <fullName evidence="8">Late embryogenesis abundant protein LEA-2 subgroup domain-containing protein</fullName>
    </recommendedName>
</protein>
<reference evidence="7" key="3">
    <citation type="journal article" date="2005" name="Nature">
        <title>The map-based sequence of the rice genome.</title>
        <authorList>
            <consortium name="International rice genome sequencing project (IRGSP)"/>
            <person name="Matsumoto T."/>
            <person name="Wu J."/>
            <person name="Kanamori H."/>
            <person name="Katayose Y."/>
            <person name="Fujisawa M."/>
            <person name="Namiki N."/>
            <person name="Mizuno H."/>
            <person name="Yamamoto K."/>
            <person name="Antonio B.A."/>
            <person name="Baba T."/>
            <person name="Sakata K."/>
            <person name="Nagamura Y."/>
            <person name="Aoki H."/>
            <person name="Arikawa K."/>
            <person name="Arita K."/>
            <person name="Bito T."/>
            <person name="Chiden Y."/>
            <person name="Fujitsuka N."/>
            <person name="Fukunaka R."/>
            <person name="Hamada M."/>
            <person name="Harada C."/>
            <person name="Hayashi A."/>
            <person name="Hijishita S."/>
            <person name="Honda M."/>
            <person name="Hosokawa S."/>
            <person name="Ichikawa Y."/>
            <person name="Idonuma A."/>
            <person name="Iijima M."/>
            <person name="Ikeda M."/>
            <person name="Ikeno M."/>
            <person name="Ito K."/>
            <person name="Ito S."/>
            <person name="Ito T."/>
            <person name="Ito Y."/>
            <person name="Ito Y."/>
            <person name="Iwabuchi A."/>
            <person name="Kamiya K."/>
            <person name="Karasawa W."/>
            <person name="Kurita K."/>
            <person name="Katagiri S."/>
            <person name="Kikuta A."/>
            <person name="Kobayashi H."/>
            <person name="Kobayashi N."/>
            <person name="Machita K."/>
            <person name="Maehara T."/>
            <person name="Masukawa M."/>
            <person name="Mizubayashi T."/>
            <person name="Mukai Y."/>
            <person name="Nagasaki H."/>
            <person name="Nagata Y."/>
            <person name="Naito S."/>
            <person name="Nakashima M."/>
            <person name="Nakama Y."/>
            <person name="Nakamichi Y."/>
            <person name="Nakamura M."/>
            <person name="Meguro A."/>
            <person name="Negishi M."/>
            <person name="Ohta I."/>
            <person name="Ohta T."/>
            <person name="Okamoto M."/>
            <person name="Ono N."/>
            <person name="Saji S."/>
            <person name="Sakaguchi M."/>
            <person name="Sakai K."/>
            <person name="Shibata M."/>
            <person name="Shimokawa T."/>
            <person name="Song J."/>
            <person name="Takazaki Y."/>
            <person name="Terasawa K."/>
            <person name="Tsugane M."/>
            <person name="Tsuji K."/>
            <person name="Ueda S."/>
            <person name="Waki K."/>
            <person name="Yamagata H."/>
            <person name="Yamamoto M."/>
            <person name="Yamamoto S."/>
            <person name="Yamane H."/>
            <person name="Yoshiki S."/>
            <person name="Yoshihara R."/>
            <person name="Yukawa K."/>
            <person name="Zhong H."/>
            <person name="Yano M."/>
            <person name="Yuan Q."/>
            <person name="Ouyang S."/>
            <person name="Liu J."/>
            <person name="Jones K.M."/>
            <person name="Gansberger K."/>
            <person name="Moffat K."/>
            <person name="Hill J."/>
            <person name="Bera J."/>
            <person name="Fadrosh D."/>
            <person name="Jin S."/>
            <person name="Johri S."/>
            <person name="Kim M."/>
            <person name="Overton L."/>
            <person name="Reardon M."/>
            <person name="Tsitrin T."/>
            <person name="Vuong H."/>
            <person name="Weaver B."/>
            <person name="Ciecko A."/>
            <person name="Tallon L."/>
            <person name="Jackson J."/>
            <person name="Pai G."/>
            <person name="Aken S.V."/>
            <person name="Utterback T."/>
            <person name="Reidmuller S."/>
            <person name="Feldblyum T."/>
            <person name="Hsiao J."/>
            <person name="Zismann V."/>
            <person name="Iobst S."/>
            <person name="de Vazeille A.R."/>
            <person name="Buell C.R."/>
            <person name="Ying K."/>
            <person name="Li Y."/>
            <person name="Lu T."/>
            <person name="Huang Y."/>
            <person name="Zhao Q."/>
            <person name="Feng Q."/>
            <person name="Zhang L."/>
            <person name="Zhu J."/>
            <person name="Weng Q."/>
            <person name="Mu J."/>
            <person name="Lu Y."/>
            <person name="Fan D."/>
            <person name="Liu Y."/>
            <person name="Guan J."/>
            <person name="Zhang Y."/>
            <person name="Yu S."/>
            <person name="Liu X."/>
            <person name="Zhang Y."/>
            <person name="Hong G."/>
            <person name="Han B."/>
            <person name="Choisne N."/>
            <person name="Demange N."/>
            <person name="Orjeda G."/>
            <person name="Samain S."/>
            <person name="Cattolico L."/>
            <person name="Pelletier E."/>
            <person name="Couloux A."/>
            <person name="Segurens B."/>
            <person name="Wincker P."/>
            <person name="D'Hont A."/>
            <person name="Scarpelli C."/>
            <person name="Weissenbach J."/>
            <person name="Salanoubat M."/>
            <person name="Quetier F."/>
            <person name="Yu Y."/>
            <person name="Kim H.R."/>
            <person name="Rambo T."/>
            <person name="Currie J."/>
            <person name="Collura K."/>
            <person name="Luo M."/>
            <person name="Yang T."/>
            <person name="Ammiraju J.S.S."/>
            <person name="Engler F."/>
            <person name="Soderlund C."/>
            <person name="Wing R.A."/>
            <person name="Palmer L.E."/>
            <person name="de la Bastide M."/>
            <person name="Spiegel L."/>
            <person name="Nascimento L."/>
            <person name="Zutavern T."/>
            <person name="O'Shaughnessy A."/>
            <person name="Dike S."/>
            <person name="Dedhia N."/>
            <person name="Preston R."/>
            <person name="Balija V."/>
            <person name="McCombie W.R."/>
            <person name="Chow T."/>
            <person name="Chen H."/>
            <person name="Chung M."/>
            <person name="Chen C."/>
            <person name="Shaw J."/>
            <person name="Wu H."/>
            <person name="Hsiao K."/>
            <person name="Chao Y."/>
            <person name="Chu M."/>
            <person name="Cheng C."/>
            <person name="Hour A."/>
            <person name="Lee P."/>
            <person name="Lin S."/>
            <person name="Lin Y."/>
            <person name="Liou J."/>
            <person name="Liu S."/>
            <person name="Hsing Y."/>
            <person name="Raghuvanshi S."/>
            <person name="Mohanty A."/>
            <person name="Bharti A.K."/>
            <person name="Gaur A."/>
            <person name="Gupta V."/>
            <person name="Kumar D."/>
            <person name="Ravi V."/>
            <person name="Vij S."/>
            <person name="Kapur A."/>
            <person name="Khurana P."/>
            <person name="Khurana P."/>
            <person name="Khurana J.P."/>
            <person name="Tyagi A.K."/>
            <person name="Gaikwad K."/>
            <person name="Singh A."/>
            <person name="Dalal V."/>
            <person name="Srivastava S."/>
            <person name="Dixit A."/>
            <person name="Pal A.K."/>
            <person name="Ghazi I.A."/>
            <person name="Yadav M."/>
            <person name="Pandit A."/>
            <person name="Bhargava A."/>
            <person name="Sureshbabu K."/>
            <person name="Batra K."/>
            <person name="Sharma T.R."/>
            <person name="Mohapatra T."/>
            <person name="Singh N.K."/>
            <person name="Messing J."/>
            <person name="Nelson A.B."/>
            <person name="Fuks G."/>
            <person name="Kavchok S."/>
            <person name="Keizer G."/>
            <person name="Linton E."/>
            <person name="Llaca V."/>
            <person name="Song R."/>
            <person name="Tanyolac B."/>
            <person name="Young S."/>
            <person name="Ho-Il K."/>
            <person name="Hahn J.H."/>
            <person name="Sangsakoo G."/>
            <person name="Vanavichit A."/>
            <person name="de Mattos Luiz.A.T."/>
            <person name="Zimmer P.D."/>
            <person name="Malone G."/>
            <person name="Dellagostin O."/>
            <person name="de Oliveira A.C."/>
            <person name="Bevan M."/>
            <person name="Bancroft I."/>
            <person name="Minx P."/>
            <person name="Cordum H."/>
            <person name="Wilson R."/>
            <person name="Cheng Z."/>
            <person name="Jin W."/>
            <person name="Jiang J."/>
            <person name="Leong S.A."/>
            <person name="Iwama H."/>
            <person name="Gojobori T."/>
            <person name="Itoh T."/>
            <person name="Niimura Y."/>
            <person name="Fujii Y."/>
            <person name="Habara T."/>
            <person name="Sakai H."/>
            <person name="Sato Y."/>
            <person name="Wilson G."/>
            <person name="Kumar K."/>
            <person name="McCouch S."/>
            <person name="Juretic N."/>
            <person name="Hoen D."/>
            <person name="Wright S."/>
            <person name="Bruskiewich R."/>
            <person name="Bureau T."/>
            <person name="Miyao A."/>
            <person name="Hirochika H."/>
            <person name="Nishikawa T."/>
            <person name="Kadowaki K."/>
            <person name="Sugiura M."/>
            <person name="Burr B."/>
            <person name="Sasaki T."/>
        </authorList>
    </citation>
    <scope>NUCLEOTIDE SEQUENCE [LARGE SCALE GENOMIC DNA]</scope>
    <source>
        <strain evidence="7">cv. Nipponbare</strain>
    </source>
</reference>
<feature type="transmembrane region" description="Helical" evidence="4">
    <location>
        <begin position="208"/>
        <end position="231"/>
    </location>
</feature>
<feature type="compositionally biased region" description="Basic and acidic residues" evidence="3">
    <location>
        <begin position="158"/>
        <end position="167"/>
    </location>
</feature>
<keyword evidence="4" id="KW-0812">Transmembrane</keyword>
<dbReference type="PANTHER" id="PTHR31415:SF78">
    <property type="entry name" value="OS07G0250501 PROTEIN"/>
    <property type="match status" value="1"/>
</dbReference>
<reference evidence="5" key="1">
    <citation type="submission" date="2002-05" db="EMBL/GenBank/DDBJ databases">
        <title>Oryza sativa nipponbare(GA3) genomic DNA, chromosome 7, BAC clone:OSJNBb0056I06.</title>
        <authorList>
            <person name="Sasaki T."/>
            <person name="Matsumoto T."/>
            <person name="Katayose Y."/>
        </authorList>
    </citation>
    <scope>NUCLEOTIDE SEQUENCE</scope>
</reference>
<keyword evidence="4" id="KW-1133">Transmembrane helix</keyword>
<sequence>MAAQQQHMSMSASSSLRVSATAMSAAECTGTMAAPSLLEGRFGLGGSSRRQSSLNAFDIISFSPAAPAPAAEVELYRRGSRTRHPNIPPPPSPRCTIRDSSDRGDWQLSMPPQCRSALPSRRPSPPTAAHGFADSLATVRSAIRCLGKLSALLADGKRKREIRERERGRGRKPALTTGNDSGERSLATTAATMCDECCCTCSNNCRDGLIVCGIVFGTLLLAVLISAFGFVRQPTFVVDDASLTRFNLSAAASSIAYNLTLKLVVHNRNWAMSVKNTKPMDAEYKFDGQPFERIQLADKGDKLGPGKTVVHRLSSGSEGAIVPALGNAGAQEYRKESAKGTFEVEVAIAGEVRYTARLTKCKIEATCPLKLQLAPPGTTSVAFQKVKCKLTKPEKNC</sequence>
<evidence type="ECO:0000256" key="4">
    <source>
        <dbReference type="SAM" id="Phobius"/>
    </source>
</evidence>
<reference evidence="7" key="4">
    <citation type="journal article" date="2008" name="Nucleic Acids Res.">
        <title>The rice annotation project database (RAP-DB): 2008 update.</title>
        <authorList>
            <consortium name="The rice annotation project (RAP)"/>
        </authorList>
    </citation>
    <scope>GENOME REANNOTATION</scope>
    <source>
        <strain evidence="7">cv. Nipponbare</strain>
    </source>
</reference>
<evidence type="ECO:0000256" key="1">
    <source>
        <dbReference type="ARBA" id="ARBA00004370"/>
    </source>
</evidence>
<name>Q8GRI4_ORYSJ</name>
<organism evidence="5 7">
    <name type="scientific">Oryza sativa subsp. japonica</name>
    <name type="common">Rice</name>
    <dbReference type="NCBI Taxonomy" id="39947"/>
    <lineage>
        <taxon>Eukaryota</taxon>
        <taxon>Viridiplantae</taxon>
        <taxon>Streptophyta</taxon>
        <taxon>Embryophyta</taxon>
        <taxon>Tracheophyta</taxon>
        <taxon>Spermatophyta</taxon>
        <taxon>Magnoliopsida</taxon>
        <taxon>Liliopsida</taxon>
        <taxon>Poales</taxon>
        <taxon>Poaceae</taxon>
        <taxon>BOP clade</taxon>
        <taxon>Oryzoideae</taxon>
        <taxon>Oryzeae</taxon>
        <taxon>Oryzinae</taxon>
        <taxon>Oryza</taxon>
        <taxon>Oryza sativa</taxon>
    </lineage>
</organism>
<dbReference type="PANTHER" id="PTHR31415">
    <property type="entry name" value="OS05G0367900 PROTEIN"/>
    <property type="match status" value="1"/>
</dbReference>
<reference evidence="6" key="2">
    <citation type="submission" date="2002-05" db="EMBL/GenBank/DDBJ databases">
        <title>Oryza sativa nipponbare(GA3) genomic DNA, chromosome 7, PAC clone:P0021G06.</title>
        <authorList>
            <person name="Sasaki T."/>
            <person name="Matsumoto T."/>
            <person name="Katayose Y."/>
        </authorList>
    </citation>
    <scope>NUCLEOTIDE SEQUENCE</scope>
</reference>
<dbReference type="EMBL" id="AP005183">
    <property type="protein sequence ID" value="BAC20823.1"/>
    <property type="molecule type" value="Genomic_DNA"/>
</dbReference>
<dbReference type="AlphaFoldDB" id="Q8GRI4"/>
<proteinExistence type="predicted"/>
<dbReference type="EMBL" id="AP005178">
    <property type="protein sequence ID" value="BAC20125.1"/>
    <property type="molecule type" value="Genomic_DNA"/>
</dbReference>
<dbReference type="GO" id="GO:0098542">
    <property type="term" value="P:defense response to other organism"/>
    <property type="evidence" value="ECO:0007669"/>
    <property type="project" value="InterPro"/>
</dbReference>
<gene>
    <name evidence="6" type="primary">P0021G06.123</name>
    <name evidence="5" type="ORF">OSJNBb0056I06.107</name>
</gene>
<dbReference type="InterPro" id="IPR044839">
    <property type="entry name" value="NDR1-like"/>
</dbReference>
<evidence type="ECO:0008006" key="8">
    <source>
        <dbReference type="Google" id="ProtNLM"/>
    </source>
</evidence>
<evidence type="ECO:0000313" key="6">
    <source>
        <dbReference type="EMBL" id="BAC20823.1"/>
    </source>
</evidence>
<accession>Q8GRI4</accession>
<evidence type="ECO:0000256" key="3">
    <source>
        <dbReference type="SAM" id="MobiDB-lite"/>
    </source>
</evidence>
<dbReference type="Proteomes" id="UP000000763">
    <property type="component" value="Chromosome 7"/>
</dbReference>